<reference evidence="1 2" key="1">
    <citation type="submission" date="2016-11" db="EMBL/GenBank/DDBJ databases">
        <authorList>
            <consortium name="Pathogen Informatics"/>
        </authorList>
    </citation>
    <scope>NUCLEOTIDE SEQUENCE [LARGE SCALE GENOMIC DNA]</scope>
    <source>
        <strain evidence="1 2">104</strain>
    </source>
</reference>
<dbReference type="AlphaFoldDB" id="A0AB38D0S0"/>
<proteinExistence type="predicted"/>
<name>A0AB38D0S0_9MYCO</name>
<comment type="caution">
    <text evidence="1">The sequence shown here is derived from an EMBL/GenBank/DDBJ whole genome shotgun (WGS) entry which is preliminary data.</text>
</comment>
<accession>A0AB38D0S0</accession>
<evidence type="ECO:0000313" key="1">
    <source>
        <dbReference type="EMBL" id="SIB17773.1"/>
    </source>
</evidence>
<protein>
    <submittedName>
        <fullName evidence="1">Uncharacterized protein</fullName>
    </submittedName>
</protein>
<dbReference type="Proteomes" id="UP000185210">
    <property type="component" value="Unassembled WGS sequence"/>
</dbReference>
<evidence type="ECO:0000313" key="2">
    <source>
        <dbReference type="Proteomes" id="UP000185210"/>
    </source>
</evidence>
<dbReference type="RefSeq" id="WP_074292909.1">
    <property type="nucleotide sequence ID" value="NZ_FSFF01000001.1"/>
</dbReference>
<dbReference type="EMBL" id="FSHM01000004">
    <property type="protein sequence ID" value="SIB17773.1"/>
    <property type="molecule type" value="Genomic_DNA"/>
</dbReference>
<sequence>MKTYTHNPTEVEAIQVARPWKRVQDAIPFAHHVKEASGAFAFFKLSMPGTLDVARAYEGDWIVKHPNGYYEKLTDDEFQRDYGDGDGNSD</sequence>
<organism evidence="1 2">
    <name type="scientific">Mycobacteroides abscessus subsp. abscessus</name>
    <dbReference type="NCBI Taxonomy" id="1185650"/>
    <lineage>
        <taxon>Bacteria</taxon>
        <taxon>Bacillati</taxon>
        <taxon>Actinomycetota</taxon>
        <taxon>Actinomycetes</taxon>
        <taxon>Mycobacteriales</taxon>
        <taxon>Mycobacteriaceae</taxon>
        <taxon>Mycobacteroides</taxon>
        <taxon>Mycobacteroides abscessus</taxon>
    </lineage>
</organism>
<gene>
    <name evidence="1" type="ORF">SAMEA2070301_03116</name>
</gene>